<feature type="non-terminal residue" evidence="1">
    <location>
        <position position="1"/>
    </location>
</feature>
<organism evidence="1">
    <name type="scientific">marine sediment metagenome</name>
    <dbReference type="NCBI Taxonomy" id="412755"/>
    <lineage>
        <taxon>unclassified sequences</taxon>
        <taxon>metagenomes</taxon>
        <taxon>ecological metagenomes</taxon>
    </lineage>
</organism>
<comment type="caution">
    <text evidence="1">The sequence shown here is derived from an EMBL/GenBank/DDBJ whole genome shotgun (WGS) entry which is preliminary data.</text>
</comment>
<proteinExistence type="predicted"/>
<dbReference type="EMBL" id="BART01026192">
    <property type="protein sequence ID" value="GAG93941.1"/>
    <property type="molecule type" value="Genomic_DNA"/>
</dbReference>
<sequence length="36" mass="4170">RDLLLQVKNLCQYQGSKTELTPNSIDFACDNYFSIM</sequence>
<dbReference type="AlphaFoldDB" id="X1DBY4"/>
<gene>
    <name evidence="1" type="ORF">S01H4_46800</name>
</gene>
<evidence type="ECO:0000313" key="1">
    <source>
        <dbReference type="EMBL" id="GAG93941.1"/>
    </source>
</evidence>
<name>X1DBY4_9ZZZZ</name>
<protein>
    <submittedName>
        <fullName evidence="1">Uncharacterized protein</fullName>
    </submittedName>
</protein>
<reference evidence="1" key="1">
    <citation type="journal article" date="2014" name="Front. Microbiol.">
        <title>High frequency of phylogenetically diverse reductive dehalogenase-homologous genes in deep subseafloor sedimentary metagenomes.</title>
        <authorList>
            <person name="Kawai M."/>
            <person name="Futagami T."/>
            <person name="Toyoda A."/>
            <person name="Takaki Y."/>
            <person name="Nishi S."/>
            <person name="Hori S."/>
            <person name="Arai W."/>
            <person name="Tsubouchi T."/>
            <person name="Morono Y."/>
            <person name="Uchiyama I."/>
            <person name="Ito T."/>
            <person name="Fujiyama A."/>
            <person name="Inagaki F."/>
            <person name="Takami H."/>
        </authorList>
    </citation>
    <scope>NUCLEOTIDE SEQUENCE</scope>
    <source>
        <strain evidence="1">Expedition CK06-06</strain>
    </source>
</reference>
<accession>X1DBY4</accession>